<sequence length="63" mass="7665">MGNKLEYLVYIAGKIYLRYLEKKLSIQRTRYTIITPAMTILIIRTNIIYRIKDLFLWNNNVQR</sequence>
<evidence type="ECO:0000313" key="2">
    <source>
        <dbReference type="Proteomes" id="UP000028013"/>
    </source>
</evidence>
<protein>
    <submittedName>
        <fullName evidence="1">Uncharacterized protein</fullName>
    </submittedName>
</protein>
<name>A0A078RZW6_BACUN</name>
<dbReference type="Proteomes" id="UP000028013">
    <property type="component" value="Unassembled WGS sequence"/>
</dbReference>
<reference evidence="1 2" key="1">
    <citation type="submission" date="2014-04" db="EMBL/GenBank/DDBJ databases">
        <authorList>
            <person name="Sears C."/>
            <person name="Carroll K."/>
            <person name="Sack B.R."/>
            <person name="Qadri F."/>
            <person name="Myers L.L."/>
            <person name="Chung G.-T."/>
            <person name="Escheverria P."/>
            <person name="Fraser C.M."/>
            <person name="Sadzewicz L."/>
            <person name="Shefchek K.A."/>
            <person name="Tallon L."/>
            <person name="Das S.P."/>
            <person name="Daugherty S."/>
            <person name="Mongodin E.F."/>
        </authorList>
    </citation>
    <scope>NUCLEOTIDE SEQUENCE [LARGE SCALE GENOMIC DNA]</scope>
    <source>
        <strain evidence="1 2">3978 T3 ii</strain>
    </source>
</reference>
<accession>A0A078RZW6</accession>
<proteinExistence type="predicted"/>
<dbReference type="AlphaFoldDB" id="A0A078RZW6"/>
<evidence type="ECO:0000313" key="1">
    <source>
        <dbReference type="EMBL" id="KDS48608.1"/>
    </source>
</evidence>
<dbReference type="EMBL" id="JNHN01000179">
    <property type="protein sequence ID" value="KDS48608.1"/>
    <property type="molecule type" value="Genomic_DNA"/>
</dbReference>
<comment type="caution">
    <text evidence="1">The sequence shown here is derived from an EMBL/GenBank/DDBJ whole genome shotgun (WGS) entry which is preliminary data.</text>
</comment>
<gene>
    <name evidence="1" type="ORF">M094_2295</name>
</gene>
<organism evidence="1 2">
    <name type="scientific">Bacteroides uniformis str. 3978 T3 ii</name>
    <dbReference type="NCBI Taxonomy" id="1339349"/>
    <lineage>
        <taxon>Bacteria</taxon>
        <taxon>Pseudomonadati</taxon>
        <taxon>Bacteroidota</taxon>
        <taxon>Bacteroidia</taxon>
        <taxon>Bacteroidales</taxon>
        <taxon>Bacteroidaceae</taxon>
        <taxon>Bacteroides</taxon>
    </lineage>
</organism>